<dbReference type="Gene3D" id="1.25.40.10">
    <property type="entry name" value="Tetratricopeptide repeat domain"/>
    <property type="match status" value="1"/>
</dbReference>
<organism evidence="1 2">
    <name type="scientific">Apiotrichum porosum</name>
    <dbReference type="NCBI Taxonomy" id="105984"/>
    <lineage>
        <taxon>Eukaryota</taxon>
        <taxon>Fungi</taxon>
        <taxon>Dikarya</taxon>
        <taxon>Basidiomycota</taxon>
        <taxon>Agaricomycotina</taxon>
        <taxon>Tremellomycetes</taxon>
        <taxon>Trichosporonales</taxon>
        <taxon>Trichosporonaceae</taxon>
        <taxon>Apiotrichum</taxon>
    </lineage>
</organism>
<comment type="caution">
    <text evidence="1">The sequence shown here is derived from an EMBL/GenBank/DDBJ whole genome shotgun (WGS) entry which is preliminary data.</text>
</comment>
<name>A0A427XM23_9TREE</name>
<dbReference type="GeneID" id="39594127"/>
<proteinExistence type="predicted"/>
<dbReference type="InterPro" id="IPR011990">
    <property type="entry name" value="TPR-like_helical_dom_sf"/>
</dbReference>
<accession>A0A427XM23</accession>
<dbReference type="Proteomes" id="UP000279236">
    <property type="component" value="Unassembled WGS sequence"/>
</dbReference>
<dbReference type="EMBL" id="RSCE01000009">
    <property type="protein sequence ID" value="RSH79916.1"/>
    <property type="molecule type" value="Genomic_DNA"/>
</dbReference>
<sequence length="347" mass="39107">MSPGATFHIVLKQDGQLFPLVDDFSTLSPFSTGGDSLIIKERLPLTEAHYSQTDTSMNSKIWDLIPIMEQRELESLHTMFEMFRLVHQTKDGVYDRRVVKNKMKDHLFNHELIRLHCLKCIDNILHSVWYAHTPISFTTWGGLENRKPKGQIEPLQAVLKRADAMKAEGNRFYSEEKYGKALKTYRDALESTLWNNLATTILKLTDVHGRNFHLFTAACRSAQVAMDMRFITHRQLAKAYARSAEAMLGVQQSQPSKLELDGVPIKMRLTLDAATDINMKPNTVYSVMVSLADPDNGSWAHANCHDRHDGCISLAVAQKRIDAAREKGKSSLALPSGIHVVIEVPPA</sequence>
<reference evidence="1 2" key="1">
    <citation type="submission" date="2018-11" db="EMBL/GenBank/DDBJ databases">
        <title>Genome sequence of Apiotrichum porosum DSM 27194.</title>
        <authorList>
            <person name="Aliyu H."/>
            <person name="Gorte O."/>
            <person name="Ochsenreither K."/>
        </authorList>
    </citation>
    <scope>NUCLEOTIDE SEQUENCE [LARGE SCALE GENOMIC DNA]</scope>
    <source>
        <strain evidence="1 2">DSM 27194</strain>
    </source>
</reference>
<gene>
    <name evidence="1" type="ORF">EHS24_009584</name>
</gene>
<evidence type="ECO:0000313" key="2">
    <source>
        <dbReference type="Proteomes" id="UP000279236"/>
    </source>
</evidence>
<evidence type="ECO:0000313" key="1">
    <source>
        <dbReference type="EMBL" id="RSH79916.1"/>
    </source>
</evidence>
<dbReference type="RefSeq" id="XP_028475025.1">
    <property type="nucleotide sequence ID" value="XM_028624857.1"/>
</dbReference>
<protein>
    <submittedName>
        <fullName evidence="1">Uncharacterized protein</fullName>
    </submittedName>
</protein>
<dbReference type="AlphaFoldDB" id="A0A427XM23"/>
<keyword evidence="2" id="KW-1185">Reference proteome</keyword>
<dbReference type="SUPFAM" id="SSF48452">
    <property type="entry name" value="TPR-like"/>
    <property type="match status" value="1"/>
</dbReference>
<dbReference type="OrthoDB" id="2335338at2759"/>